<dbReference type="EMBL" id="BARS01052910">
    <property type="protein sequence ID" value="GAG46911.1"/>
    <property type="molecule type" value="Genomic_DNA"/>
</dbReference>
<accession>X0ZF00</accession>
<reference evidence="1" key="1">
    <citation type="journal article" date="2014" name="Front. Microbiol.">
        <title>High frequency of phylogenetically diverse reductive dehalogenase-homologous genes in deep subseafloor sedimentary metagenomes.</title>
        <authorList>
            <person name="Kawai M."/>
            <person name="Futagami T."/>
            <person name="Toyoda A."/>
            <person name="Takaki Y."/>
            <person name="Nishi S."/>
            <person name="Hori S."/>
            <person name="Arai W."/>
            <person name="Tsubouchi T."/>
            <person name="Morono Y."/>
            <person name="Uchiyama I."/>
            <person name="Ito T."/>
            <person name="Fujiyama A."/>
            <person name="Inagaki F."/>
            <person name="Takami H."/>
        </authorList>
    </citation>
    <scope>NUCLEOTIDE SEQUENCE</scope>
    <source>
        <strain evidence="1">Expedition CK06-06</strain>
    </source>
</reference>
<feature type="non-terminal residue" evidence="1">
    <location>
        <position position="1"/>
    </location>
</feature>
<gene>
    <name evidence="1" type="ORF">S01H1_78603</name>
</gene>
<sequence>YINSFYDSTPKSILARYYTDYSSERLKKIYDKANIKVLS</sequence>
<protein>
    <submittedName>
        <fullName evidence="1">Uncharacterized protein</fullName>
    </submittedName>
</protein>
<comment type="caution">
    <text evidence="1">The sequence shown here is derived from an EMBL/GenBank/DDBJ whole genome shotgun (WGS) entry which is preliminary data.</text>
</comment>
<proteinExistence type="predicted"/>
<organism evidence="1">
    <name type="scientific">marine sediment metagenome</name>
    <dbReference type="NCBI Taxonomy" id="412755"/>
    <lineage>
        <taxon>unclassified sequences</taxon>
        <taxon>metagenomes</taxon>
        <taxon>ecological metagenomes</taxon>
    </lineage>
</organism>
<name>X0ZF00_9ZZZZ</name>
<dbReference type="AlphaFoldDB" id="X0ZF00"/>
<evidence type="ECO:0000313" key="1">
    <source>
        <dbReference type="EMBL" id="GAG46911.1"/>
    </source>
</evidence>